<dbReference type="OrthoDB" id="1367718at2"/>
<proteinExistence type="predicted"/>
<accession>A0A1H4WSY8</accession>
<dbReference type="Proteomes" id="UP000183038">
    <property type="component" value="Unassembled WGS sequence"/>
</dbReference>
<sequence length="136" mass="15941">MSKKYTVSEISRQTGDNPRQVQRKLKDLINIEKGSYTVDESIVNMLYPPTPNDNLTTPNDIDVEYDIIEGFSTEEYQEFQKRLVEYPLLKEHLATIMNELAYHRKSGESKDKQMELILANIQQRNFIEAKDKQIDK</sequence>
<dbReference type="RefSeq" id="WP_074674860.1">
    <property type="nucleotide sequence ID" value="NZ_FNTB01000002.1"/>
</dbReference>
<organism evidence="1 2">
    <name type="scientific">Maribacter dokdonensis</name>
    <dbReference type="NCBI Taxonomy" id="320912"/>
    <lineage>
        <taxon>Bacteria</taxon>
        <taxon>Pseudomonadati</taxon>
        <taxon>Bacteroidota</taxon>
        <taxon>Flavobacteriia</taxon>
        <taxon>Flavobacteriales</taxon>
        <taxon>Flavobacteriaceae</taxon>
        <taxon>Maribacter</taxon>
    </lineage>
</organism>
<gene>
    <name evidence="1" type="ORF">SAMN05192540_4005</name>
</gene>
<reference evidence="1 2" key="1">
    <citation type="submission" date="2016-10" db="EMBL/GenBank/DDBJ databases">
        <authorList>
            <person name="de Groot N.N."/>
        </authorList>
    </citation>
    <scope>NUCLEOTIDE SEQUENCE [LARGE SCALE GENOMIC DNA]</scope>
    <source>
        <strain evidence="1 2">MAR_2009_71</strain>
    </source>
</reference>
<evidence type="ECO:0000313" key="2">
    <source>
        <dbReference type="Proteomes" id="UP000183038"/>
    </source>
</evidence>
<dbReference type="EMBL" id="FNTB01000002">
    <property type="protein sequence ID" value="SEC96467.1"/>
    <property type="molecule type" value="Genomic_DNA"/>
</dbReference>
<dbReference type="AlphaFoldDB" id="A0A1H4WSY8"/>
<protein>
    <submittedName>
        <fullName evidence="1">Uncharacterized protein</fullName>
    </submittedName>
</protein>
<evidence type="ECO:0000313" key="1">
    <source>
        <dbReference type="EMBL" id="SEC96467.1"/>
    </source>
</evidence>
<name>A0A1H4WSY8_9FLAO</name>